<evidence type="ECO:0000256" key="1">
    <source>
        <dbReference type="SAM" id="MobiDB-lite"/>
    </source>
</evidence>
<keyword evidence="3" id="KW-1185">Reference proteome</keyword>
<protein>
    <submittedName>
        <fullName evidence="2">Uncharacterized protein</fullName>
    </submittedName>
</protein>
<dbReference type="STRING" id="935700.jaqu_24980"/>
<dbReference type="EMBL" id="JYFE01000044">
    <property type="protein sequence ID" value="KIT15757.1"/>
    <property type="molecule type" value="Genomic_DNA"/>
</dbReference>
<accession>A0A0D1CLV9</accession>
<dbReference type="Proteomes" id="UP000032232">
    <property type="component" value="Unassembled WGS sequence"/>
</dbReference>
<name>A0A0D1CLV9_9RHOB</name>
<evidence type="ECO:0000313" key="2">
    <source>
        <dbReference type="EMBL" id="KIT15757.1"/>
    </source>
</evidence>
<gene>
    <name evidence="2" type="ORF">jaqu_24980</name>
</gene>
<reference evidence="2 3" key="1">
    <citation type="submission" date="2015-02" db="EMBL/GenBank/DDBJ databases">
        <title>Genome Sequence of Jannaschia aquimarina DSM28248, a member of the Roseobacter clade.</title>
        <authorList>
            <person name="Voget S."/>
            <person name="Daniel R."/>
        </authorList>
    </citation>
    <scope>NUCLEOTIDE SEQUENCE [LARGE SCALE GENOMIC DNA]</scope>
    <source>
        <strain evidence="2 3">GSW-M26</strain>
    </source>
</reference>
<comment type="caution">
    <text evidence="2">The sequence shown here is derived from an EMBL/GenBank/DDBJ whole genome shotgun (WGS) entry which is preliminary data.</text>
</comment>
<feature type="region of interest" description="Disordered" evidence="1">
    <location>
        <begin position="1"/>
        <end position="20"/>
    </location>
</feature>
<sequence length="94" mass="10079">MFQHTGISMNADPTKIPRAPVGTLADSLDLRRALDEAIETASAGSPENAGWLSVDIASALLMEAHDRLNGRLPEDEAAELARLALAVHRFCART</sequence>
<evidence type="ECO:0000313" key="3">
    <source>
        <dbReference type="Proteomes" id="UP000032232"/>
    </source>
</evidence>
<organism evidence="2 3">
    <name type="scientific">Jannaschia aquimarina</name>
    <dbReference type="NCBI Taxonomy" id="935700"/>
    <lineage>
        <taxon>Bacteria</taxon>
        <taxon>Pseudomonadati</taxon>
        <taxon>Pseudomonadota</taxon>
        <taxon>Alphaproteobacteria</taxon>
        <taxon>Rhodobacterales</taxon>
        <taxon>Roseobacteraceae</taxon>
        <taxon>Jannaschia</taxon>
    </lineage>
</organism>
<proteinExistence type="predicted"/>
<dbReference type="PATRIC" id="fig|935700.4.peg.2576"/>
<dbReference type="AlphaFoldDB" id="A0A0D1CLV9"/>